<feature type="compositionally biased region" description="Basic and acidic residues" evidence="5">
    <location>
        <begin position="14"/>
        <end position="41"/>
    </location>
</feature>
<feature type="region of interest" description="Disordered" evidence="5">
    <location>
        <begin position="1"/>
        <end position="51"/>
    </location>
</feature>
<evidence type="ECO:0000256" key="3">
    <source>
        <dbReference type="ARBA" id="ARBA00022517"/>
    </source>
</evidence>
<reference evidence="7 8" key="1">
    <citation type="journal article" date="2024" name="G3 (Bethesda)">
        <title>Genome assembly of Hibiscus sabdariffa L. provides insights into metabolisms of medicinal natural products.</title>
        <authorList>
            <person name="Kim T."/>
        </authorList>
    </citation>
    <scope>NUCLEOTIDE SEQUENCE [LARGE SCALE GENOMIC DNA]</scope>
    <source>
        <strain evidence="7">TK-2024</strain>
        <tissue evidence="7">Old leaves</tissue>
    </source>
</reference>
<comment type="subcellular location">
    <subcellularLocation>
        <location evidence="1">Nucleus</location>
        <location evidence="1">Nucleolus</location>
    </subcellularLocation>
</comment>
<dbReference type="Pfam" id="PF04427">
    <property type="entry name" value="Brix"/>
    <property type="match status" value="1"/>
</dbReference>
<sequence length="163" mass="19017">MGKKRKHIETWTAEPRKKDEGAPERPKRTLMGWKDKEEVNKPTESSPDSPQVFRNKEKVMVTCSHRINYRHRHLMLNMVSLLLHCKKDNKCRKHQDLYMWMARCPNGPSVKFLVDTVHTMEELKLTGNHLKGSRPLLTFSSNFEKDAHLKASEGDDHTGITNR</sequence>
<gene>
    <name evidence="7" type="ORF">V6N11_079274</name>
</gene>
<protein>
    <recommendedName>
        <fullName evidence="6">Brix domain-containing protein</fullName>
    </recommendedName>
</protein>
<keyword evidence="3" id="KW-0690">Ribosome biogenesis</keyword>
<organism evidence="7 8">
    <name type="scientific">Hibiscus sabdariffa</name>
    <name type="common">roselle</name>
    <dbReference type="NCBI Taxonomy" id="183260"/>
    <lineage>
        <taxon>Eukaryota</taxon>
        <taxon>Viridiplantae</taxon>
        <taxon>Streptophyta</taxon>
        <taxon>Embryophyta</taxon>
        <taxon>Tracheophyta</taxon>
        <taxon>Spermatophyta</taxon>
        <taxon>Magnoliopsida</taxon>
        <taxon>eudicotyledons</taxon>
        <taxon>Gunneridae</taxon>
        <taxon>Pentapetalae</taxon>
        <taxon>rosids</taxon>
        <taxon>malvids</taxon>
        <taxon>Malvales</taxon>
        <taxon>Malvaceae</taxon>
        <taxon>Malvoideae</taxon>
        <taxon>Hibiscus</taxon>
    </lineage>
</organism>
<comment type="similarity">
    <text evidence="2">Belongs to the BRX1 family.</text>
</comment>
<dbReference type="EMBL" id="JBBPBN010000020">
    <property type="protein sequence ID" value="KAK9016780.1"/>
    <property type="molecule type" value="Genomic_DNA"/>
</dbReference>
<evidence type="ECO:0000256" key="4">
    <source>
        <dbReference type="ARBA" id="ARBA00023242"/>
    </source>
</evidence>
<proteinExistence type="inferred from homology"/>
<dbReference type="InterPro" id="IPR007109">
    <property type="entry name" value="Brix"/>
</dbReference>
<dbReference type="PANTHER" id="PTHR13634:SF0">
    <property type="entry name" value="RIBOSOME BIOGENESIS PROTEIN BRX1 HOMOLOG"/>
    <property type="match status" value="1"/>
</dbReference>
<evidence type="ECO:0000256" key="2">
    <source>
        <dbReference type="ARBA" id="ARBA00006369"/>
    </source>
</evidence>
<evidence type="ECO:0000256" key="5">
    <source>
        <dbReference type="SAM" id="MobiDB-lite"/>
    </source>
</evidence>
<evidence type="ECO:0000313" key="7">
    <source>
        <dbReference type="EMBL" id="KAK9016780.1"/>
    </source>
</evidence>
<name>A0ABR2RUW8_9ROSI</name>
<keyword evidence="4" id="KW-0539">Nucleus</keyword>
<feature type="domain" description="Brix" evidence="6">
    <location>
        <begin position="67"/>
        <end position="150"/>
    </location>
</feature>
<dbReference type="PANTHER" id="PTHR13634">
    <property type="entry name" value="RIBOSOME BIOGENESIS PROTEIN BRIX"/>
    <property type="match status" value="1"/>
</dbReference>
<accession>A0ABR2RUW8</accession>
<evidence type="ECO:0000313" key="8">
    <source>
        <dbReference type="Proteomes" id="UP001396334"/>
    </source>
</evidence>
<evidence type="ECO:0000256" key="1">
    <source>
        <dbReference type="ARBA" id="ARBA00004604"/>
    </source>
</evidence>
<dbReference type="Proteomes" id="UP001396334">
    <property type="component" value="Unassembled WGS sequence"/>
</dbReference>
<dbReference type="InterPro" id="IPR026532">
    <property type="entry name" value="BRX1"/>
</dbReference>
<comment type="caution">
    <text evidence="7">The sequence shown here is derived from an EMBL/GenBank/DDBJ whole genome shotgun (WGS) entry which is preliminary data.</text>
</comment>
<keyword evidence="8" id="KW-1185">Reference proteome</keyword>
<evidence type="ECO:0000259" key="6">
    <source>
        <dbReference type="Pfam" id="PF04427"/>
    </source>
</evidence>